<name>A0A917Y0G1_9BACI</name>
<evidence type="ECO:0000313" key="3">
    <source>
        <dbReference type="Proteomes" id="UP000624041"/>
    </source>
</evidence>
<feature type="transmembrane region" description="Helical" evidence="1">
    <location>
        <begin position="6"/>
        <end position="23"/>
    </location>
</feature>
<feature type="transmembrane region" description="Helical" evidence="1">
    <location>
        <begin position="59"/>
        <end position="79"/>
    </location>
</feature>
<accession>A0A917Y0G1</accession>
<reference evidence="2" key="2">
    <citation type="submission" date="2020-09" db="EMBL/GenBank/DDBJ databases">
        <authorList>
            <person name="Sun Q."/>
            <person name="Ohkuma M."/>
        </authorList>
    </citation>
    <scope>NUCLEOTIDE SEQUENCE</scope>
    <source>
        <strain evidence="2">JCM 17251</strain>
    </source>
</reference>
<evidence type="ECO:0000313" key="2">
    <source>
        <dbReference type="EMBL" id="GGN60844.1"/>
    </source>
</evidence>
<protein>
    <recommendedName>
        <fullName evidence="4">ECF transporter S component</fullName>
    </recommendedName>
</protein>
<feature type="transmembrane region" description="Helical" evidence="1">
    <location>
        <begin position="152"/>
        <end position="172"/>
    </location>
</feature>
<dbReference type="InterPro" id="IPR017196">
    <property type="entry name" value="ECF_substrate-spec_UCP037395"/>
</dbReference>
<feature type="transmembrane region" description="Helical" evidence="1">
    <location>
        <begin position="86"/>
        <end position="111"/>
    </location>
</feature>
<dbReference type="RefSeq" id="WP_373290831.1">
    <property type="nucleotide sequence ID" value="NZ_BMOS01000018.1"/>
</dbReference>
<feature type="transmembrane region" description="Helical" evidence="1">
    <location>
        <begin position="192"/>
        <end position="213"/>
    </location>
</feature>
<keyword evidence="1" id="KW-1133">Transmembrane helix</keyword>
<keyword evidence="1" id="KW-0472">Membrane</keyword>
<dbReference type="AlphaFoldDB" id="A0A917Y0G1"/>
<dbReference type="PIRSF" id="PIRSF037395">
    <property type="entry name" value="UCP037395_ABCper"/>
    <property type="match status" value="1"/>
</dbReference>
<gene>
    <name evidence="2" type="ORF">GCM10007971_25320</name>
</gene>
<comment type="caution">
    <text evidence="2">The sequence shown here is derived from an EMBL/GenBank/DDBJ whole genome shotgun (WGS) entry which is preliminary data.</text>
</comment>
<dbReference type="InterPro" id="IPR009825">
    <property type="entry name" value="ECF_substrate-spec-like"/>
</dbReference>
<proteinExistence type="predicted"/>
<reference evidence="2" key="1">
    <citation type="journal article" date="2014" name="Int. J. Syst. Evol. Microbiol.">
        <title>Complete genome sequence of Corynebacterium casei LMG S-19264T (=DSM 44701T), isolated from a smear-ripened cheese.</title>
        <authorList>
            <consortium name="US DOE Joint Genome Institute (JGI-PGF)"/>
            <person name="Walter F."/>
            <person name="Albersmeier A."/>
            <person name="Kalinowski J."/>
            <person name="Ruckert C."/>
        </authorList>
    </citation>
    <scope>NUCLEOTIDE SEQUENCE</scope>
    <source>
        <strain evidence="2">JCM 17251</strain>
    </source>
</reference>
<feature type="transmembrane region" description="Helical" evidence="1">
    <location>
        <begin position="30"/>
        <end position="47"/>
    </location>
</feature>
<dbReference type="Proteomes" id="UP000624041">
    <property type="component" value="Unassembled WGS sequence"/>
</dbReference>
<dbReference type="GO" id="GO:0016020">
    <property type="term" value="C:membrane"/>
    <property type="evidence" value="ECO:0007669"/>
    <property type="project" value="InterPro"/>
</dbReference>
<keyword evidence="3" id="KW-1185">Reference proteome</keyword>
<evidence type="ECO:0000256" key="1">
    <source>
        <dbReference type="SAM" id="Phobius"/>
    </source>
</evidence>
<feature type="transmembrane region" description="Helical" evidence="1">
    <location>
        <begin position="123"/>
        <end position="145"/>
    </location>
</feature>
<dbReference type="Pfam" id="PF07155">
    <property type="entry name" value="ECF-ribofla_trS"/>
    <property type="match status" value="1"/>
</dbReference>
<organism evidence="2 3">
    <name type="scientific">Oceanobacillus indicireducens</name>
    <dbReference type="NCBI Taxonomy" id="1004261"/>
    <lineage>
        <taxon>Bacteria</taxon>
        <taxon>Bacillati</taxon>
        <taxon>Bacillota</taxon>
        <taxon>Bacilli</taxon>
        <taxon>Bacillales</taxon>
        <taxon>Bacillaceae</taxon>
        <taxon>Oceanobacillus</taxon>
    </lineage>
</organism>
<sequence length="230" mass="25691">MANEKGITIIGVAIFFLLLVFFPKFIVQHYLLISILFIIAILLPSIIRFSRKSMTSREMVMLAVLAAIAGVSRVPFAALPSVQPTTFVIIASAIALGPQSGLVIGASAALISNMVLGQGPWTPWQMVCWGMAGFIAGLLANTFFMKHMAWRLIYGFIVGFIFGWVMNMWIFFSGFGDLTLETFVLLNTQSFLFDLAHALSNVFFLFLFSMIWIKTLNRFKEKYGVFQEDG</sequence>
<evidence type="ECO:0008006" key="4">
    <source>
        <dbReference type="Google" id="ProtNLM"/>
    </source>
</evidence>
<dbReference type="EMBL" id="BMOS01000018">
    <property type="protein sequence ID" value="GGN60844.1"/>
    <property type="molecule type" value="Genomic_DNA"/>
</dbReference>
<keyword evidence="1" id="KW-0812">Transmembrane</keyword>
<dbReference type="Gene3D" id="1.10.1760.20">
    <property type="match status" value="1"/>
</dbReference>